<dbReference type="EMBL" id="BJUD01000028">
    <property type="protein sequence ID" value="GEK29037.1"/>
    <property type="molecule type" value="Genomic_DNA"/>
</dbReference>
<name>A0A510VQ23_9LACO</name>
<proteinExistence type="predicted"/>
<evidence type="ECO:0000313" key="2">
    <source>
        <dbReference type="Proteomes" id="UP000321429"/>
    </source>
</evidence>
<dbReference type="AlphaFoldDB" id="A0A510VQ23"/>
<protein>
    <submittedName>
        <fullName evidence="1">Uncharacterized protein</fullName>
    </submittedName>
</protein>
<gene>
    <name evidence="1" type="ORF">LSI01_13480</name>
</gene>
<reference evidence="1 2" key="1">
    <citation type="submission" date="2019-07" db="EMBL/GenBank/DDBJ databases">
        <title>Whole genome shotgun sequence of Lactobacillus siliginis NBRC 101315.</title>
        <authorList>
            <person name="Hosoyama A."/>
            <person name="Uohara A."/>
            <person name="Ohji S."/>
            <person name="Ichikawa N."/>
        </authorList>
    </citation>
    <scope>NUCLEOTIDE SEQUENCE [LARGE SCALE GENOMIC DNA]</scope>
    <source>
        <strain evidence="1 2">NBRC 101315</strain>
    </source>
</reference>
<organism evidence="1 2">
    <name type="scientific">Furfurilactobacillus siliginis</name>
    <dbReference type="NCBI Taxonomy" id="348151"/>
    <lineage>
        <taxon>Bacteria</taxon>
        <taxon>Bacillati</taxon>
        <taxon>Bacillota</taxon>
        <taxon>Bacilli</taxon>
        <taxon>Lactobacillales</taxon>
        <taxon>Lactobacillaceae</taxon>
        <taxon>Furfurilactobacillus</taxon>
    </lineage>
</organism>
<dbReference type="Proteomes" id="UP000321429">
    <property type="component" value="Unassembled WGS sequence"/>
</dbReference>
<comment type="caution">
    <text evidence="1">The sequence shown here is derived from an EMBL/GenBank/DDBJ whole genome shotgun (WGS) entry which is preliminary data.</text>
</comment>
<accession>A0A510VQ23</accession>
<sequence>MKQNVSTVASLLGKTLTINSKILAIKFEYLIAVTIVFYDSQHFLSKLTTFRNQKRSIQIELTALHSVLT</sequence>
<evidence type="ECO:0000313" key="1">
    <source>
        <dbReference type="EMBL" id="GEK29037.1"/>
    </source>
</evidence>